<accession>A0A402CTJ8</accession>
<keyword evidence="9" id="KW-1185">Reference proteome</keyword>
<dbReference type="GO" id="GO:0019856">
    <property type="term" value="P:pyrimidine nucleobase biosynthetic process"/>
    <property type="evidence" value="ECO:0007669"/>
    <property type="project" value="InterPro"/>
</dbReference>
<dbReference type="Proteomes" id="UP000287394">
    <property type="component" value="Chromosome"/>
</dbReference>
<evidence type="ECO:0000313" key="9">
    <source>
        <dbReference type="Proteomes" id="UP000287394"/>
    </source>
</evidence>
<dbReference type="GO" id="GO:0004588">
    <property type="term" value="F:orotate phosphoribosyltransferase activity"/>
    <property type="evidence" value="ECO:0007669"/>
    <property type="project" value="UniProtKB-UniRule"/>
</dbReference>
<feature type="binding site" evidence="7">
    <location>
        <position position="121"/>
    </location>
    <ligand>
        <name>orotate</name>
        <dbReference type="ChEBI" id="CHEBI:30839"/>
    </ligand>
</feature>
<keyword evidence="4 7" id="KW-0808">Transferase</keyword>
<sequence length="198" mass="21630">MLTNDQALEIFKESGALLEGHFLLASGYHSATYLEKFQVLQYPQHVERLCREIAERFKDKNVELVVGPTTGGMLLAYEVAKHLGTRSIFAERGDDGQGRVLRRGFHINPGERVLVVDDILTTGGSVRDTIDAVRLHGGELMGVAVLADRSGGKTQFGVPLEALLTLDVEKFAPDALPEWLAAIPLTERGSSHLLKPTA</sequence>
<proteinExistence type="inferred from homology"/>
<keyword evidence="5 7" id="KW-0460">Magnesium</keyword>
<evidence type="ECO:0000256" key="3">
    <source>
        <dbReference type="ARBA" id="ARBA00022676"/>
    </source>
</evidence>
<dbReference type="HAMAP" id="MF_01208">
    <property type="entry name" value="PyrE"/>
    <property type="match status" value="1"/>
</dbReference>
<dbReference type="GO" id="GO:0000287">
    <property type="term" value="F:magnesium ion binding"/>
    <property type="evidence" value="ECO:0007669"/>
    <property type="project" value="UniProtKB-UniRule"/>
</dbReference>
<dbReference type="EC" id="2.4.2.10" evidence="2 7"/>
<evidence type="ECO:0000256" key="6">
    <source>
        <dbReference type="ARBA" id="ARBA00022975"/>
    </source>
</evidence>
<comment type="caution">
    <text evidence="7">Lacks conserved residue(s) required for the propagation of feature annotation.</text>
</comment>
<name>A0A402CTJ8_9BACT</name>
<evidence type="ECO:0000256" key="1">
    <source>
        <dbReference type="ARBA" id="ARBA00004889"/>
    </source>
</evidence>
<dbReference type="CDD" id="cd06223">
    <property type="entry name" value="PRTases_typeI"/>
    <property type="match status" value="1"/>
</dbReference>
<evidence type="ECO:0000256" key="4">
    <source>
        <dbReference type="ARBA" id="ARBA00022679"/>
    </source>
</evidence>
<comment type="catalytic activity">
    <reaction evidence="7">
        <text>orotidine 5'-phosphate + diphosphate = orotate + 5-phospho-alpha-D-ribose 1-diphosphate</text>
        <dbReference type="Rhea" id="RHEA:10380"/>
        <dbReference type="ChEBI" id="CHEBI:30839"/>
        <dbReference type="ChEBI" id="CHEBI:33019"/>
        <dbReference type="ChEBI" id="CHEBI:57538"/>
        <dbReference type="ChEBI" id="CHEBI:58017"/>
        <dbReference type="EC" id="2.4.2.10"/>
    </reaction>
</comment>
<protein>
    <recommendedName>
        <fullName evidence="2 7">Orotate phosphoribosyltransferase</fullName>
        <shortName evidence="7">OPRT</shortName>
        <shortName evidence="7">OPRTase</shortName>
        <ecNumber evidence="2 7">2.4.2.10</ecNumber>
    </recommendedName>
</protein>
<dbReference type="RefSeq" id="WP_119320687.1">
    <property type="nucleotide sequence ID" value="NZ_AP025739.1"/>
</dbReference>
<comment type="cofactor">
    <cofactor evidence="7">
        <name>Mg(2+)</name>
        <dbReference type="ChEBI" id="CHEBI:18420"/>
    </cofactor>
</comment>
<evidence type="ECO:0000256" key="5">
    <source>
        <dbReference type="ARBA" id="ARBA00022842"/>
    </source>
</evidence>
<dbReference type="Gene3D" id="3.40.50.2020">
    <property type="match status" value="1"/>
</dbReference>
<dbReference type="OrthoDB" id="9783570at2"/>
<dbReference type="EMBL" id="AP025739">
    <property type="protein sequence ID" value="BDI30716.1"/>
    <property type="molecule type" value="Genomic_DNA"/>
</dbReference>
<dbReference type="InterPro" id="IPR029057">
    <property type="entry name" value="PRTase-like"/>
</dbReference>
<dbReference type="AlphaFoldDB" id="A0A402CTJ8"/>
<comment type="subunit">
    <text evidence="7">Homodimer.</text>
</comment>
<reference evidence="8 9" key="1">
    <citation type="journal article" date="2019" name="Int. J. Syst. Evol. Microbiol.">
        <title>Capsulimonas corticalis gen. nov., sp. nov., an aerobic capsulated bacterium, of a novel bacterial order, Capsulimonadales ord. nov., of the class Armatimonadia of the phylum Armatimonadetes.</title>
        <authorList>
            <person name="Li J."/>
            <person name="Kudo C."/>
            <person name="Tonouchi A."/>
        </authorList>
    </citation>
    <scope>NUCLEOTIDE SEQUENCE [LARGE SCALE GENOMIC DNA]</scope>
    <source>
        <strain evidence="8 9">AX-7</strain>
    </source>
</reference>
<dbReference type="PANTHER" id="PTHR19278">
    <property type="entry name" value="OROTATE PHOSPHORIBOSYLTRANSFERASE"/>
    <property type="match status" value="1"/>
</dbReference>
<evidence type="ECO:0000313" key="8">
    <source>
        <dbReference type="EMBL" id="BDI30716.1"/>
    </source>
</evidence>
<organism evidence="8 9">
    <name type="scientific">Capsulimonas corticalis</name>
    <dbReference type="NCBI Taxonomy" id="2219043"/>
    <lineage>
        <taxon>Bacteria</taxon>
        <taxon>Bacillati</taxon>
        <taxon>Armatimonadota</taxon>
        <taxon>Armatimonadia</taxon>
        <taxon>Capsulimonadales</taxon>
        <taxon>Capsulimonadaceae</taxon>
        <taxon>Capsulimonas</taxon>
    </lineage>
</organism>
<dbReference type="NCBIfam" id="TIGR01367">
    <property type="entry name" value="pyrE_Therm"/>
    <property type="match status" value="1"/>
</dbReference>
<dbReference type="InterPro" id="IPR006273">
    <property type="entry name" value="Orotate_PRibTrfase_bac"/>
</dbReference>
<evidence type="ECO:0000256" key="2">
    <source>
        <dbReference type="ARBA" id="ARBA00011971"/>
    </source>
</evidence>
<keyword evidence="3 7" id="KW-0328">Glycosyltransferase</keyword>
<dbReference type="PANTHER" id="PTHR19278:SF9">
    <property type="entry name" value="URIDINE 5'-MONOPHOSPHATE SYNTHASE"/>
    <property type="match status" value="1"/>
</dbReference>
<dbReference type="SUPFAM" id="SSF53271">
    <property type="entry name" value="PRTase-like"/>
    <property type="match status" value="1"/>
</dbReference>
<evidence type="ECO:0000256" key="7">
    <source>
        <dbReference type="HAMAP-Rule" id="MF_01208"/>
    </source>
</evidence>
<dbReference type="Pfam" id="PF00156">
    <property type="entry name" value="Pribosyltran"/>
    <property type="match status" value="1"/>
</dbReference>
<dbReference type="InterPro" id="IPR000836">
    <property type="entry name" value="PRTase_dom"/>
</dbReference>
<feature type="binding site" evidence="7">
    <location>
        <position position="149"/>
    </location>
    <ligand>
        <name>orotate</name>
        <dbReference type="ChEBI" id="CHEBI:30839"/>
    </ligand>
</feature>
<keyword evidence="6 7" id="KW-0665">Pyrimidine biosynthesis</keyword>
<dbReference type="GO" id="GO:0044205">
    <property type="term" value="P:'de novo' UMP biosynthetic process"/>
    <property type="evidence" value="ECO:0007669"/>
    <property type="project" value="UniProtKB-UniRule"/>
</dbReference>
<gene>
    <name evidence="7" type="primary">pyrE</name>
    <name evidence="8" type="ORF">CCAX7_27670</name>
</gene>
<feature type="binding site" description="in other chain" evidence="7">
    <location>
        <begin position="117"/>
        <end position="125"/>
    </location>
    <ligand>
        <name>5-phospho-alpha-D-ribose 1-diphosphate</name>
        <dbReference type="ChEBI" id="CHEBI:58017"/>
        <note>ligand shared between dimeric partners</note>
    </ligand>
</feature>
<dbReference type="InterPro" id="IPR023031">
    <property type="entry name" value="OPRT"/>
</dbReference>
<feature type="binding site" evidence="7">
    <location>
        <position position="92"/>
    </location>
    <ligand>
        <name>5-phospho-alpha-D-ribose 1-diphosphate</name>
        <dbReference type="ChEBI" id="CHEBI:58017"/>
        <note>ligand shared between dimeric partners</note>
    </ligand>
</feature>
<dbReference type="KEGG" id="ccot:CCAX7_27670"/>
<comment type="pathway">
    <text evidence="1 7">Pyrimidine metabolism; UMP biosynthesis via de novo pathway; UMP from orotate: step 1/2.</text>
</comment>
<comment type="similarity">
    <text evidence="7">Belongs to the purine/pyrimidine phosphoribosyltransferase family. PyrE subfamily.</text>
</comment>
<comment type="function">
    <text evidence="7">Catalyzes the transfer of a ribosyl phosphate group from 5-phosphoribose 1-diphosphate to orotate, leading to the formation of orotidine monophosphate (OMP).</text>
</comment>